<proteinExistence type="inferred from homology"/>
<evidence type="ECO:0000313" key="3">
    <source>
        <dbReference type="EMBL" id="GFS36995.1"/>
    </source>
</evidence>
<dbReference type="Proteomes" id="UP000585474">
    <property type="component" value="Unassembled WGS sequence"/>
</dbReference>
<comment type="caution">
    <text evidence="3">The sequence shown here is derived from an EMBL/GenBank/DDBJ whole genome shotgun (WGS) entry which is preliminary data.</text>
</comment>
<keyword evidence="4" id="KW-1185">Reference proteome</keyword>
<comment type="similarity">
    <text evidence="1">Belongs to the ARG7 family.</text>
</comment>
<organism evidence="3 4">
    <name type="scientific">Actinidia rufa</name>
    <dbReference type="NCBI Taxonomy" id="165716"/>
    <lineage>
        <taxon>Eukaryota</taxon>
        <taxon>Viridiplantae</taxon>
        <taxon>Streptophyta</taxon>
        <taxon>Embryophyta</taxon>
        <taxon>Tracheophyta</taxon>
        <taxon>Spermatophyta</taxon>
        <taxon>Magnoliopsida</taxon>
        <taxon>eudicotyledons</taxon>
        <taxon>Gunneridae</taxon>
        <taxon>Pentapetalae</taxon>
        <taxon>asterids</taxon>
        <taxon>Ericales</taxon>
        <taxon>Actinidiaceae</taxon>
        <taxon>Actinidia</taxon>
    </lineage>
</organism>
<protein>
    <submittedName>
        <fullName evidence="3">SAUR-like auxin-responsive protein family</fullName>
    </submittedName>
</protein>
<reference evidence="4" key="1">
    <citation type="submission" date="2019-07" db="EMBL/GenBank/DDBJ databases">
        <title>De Novo Assembly of kiwifruit Actinidia rufa.</title>
        <authorList>
            <person name="Sugita-Konishi S."/>
            <person name="Sato K."/>
            <person name="Mori E."/>
            <person name="Abe Y."/>
            <person name="Kisaki G."/>
            <person name="Hamano K."/>
            <person name="Suezawa K."/>
            <person name="Otani M."/>
            <person name="Fukuda T."/>
            <person name="Manabe T."/>
            <person name="Gomi K."/>
            <person name="Tabuchi M."/>
            <person name="Akimitsu K."/>
            <person name="Kataoka I."/>
        </authorList>
    </citation>
    <scope>NUCLEOTIDE SEQUENCE [LARGE SCALE GENOMIC DNA]</scope>
    <source>
        <strain evidence="4">cv. Fuchu</strain>
    </source>
</reference>
<dbReference type="InterPro" id="IPR003676">
    <property type="entry name" value="SAUR_fam"/>
</dbReference>
<dbReference type="EMBL" id="BJWL01000269">
    <property type="protein sequence ID" value="GFS36995.1"/>
    <property type="molecule type" value="Genomic_DNA"/>
</dbReference>
<evidence type="ECO:0000313" key="4">
    <source>
        <dbReference type="Proteomes" id="UP000585474"/>
    </source>
</evidence>
<dbReference type="PANTHER" id="PTHR31374:SF16">
    <property type="entry name" value="AUXIN-RESPONSIVE FAMILY PROTEIN"/>
    <property type="match status" value="1"/>
</dbReference>
<dbReference type="OrthoDB" id="1930622at2759"/>
<evidence type="ECO:0000256" key="2">
    <source>
        <dbReference type="SAM" id="MobiDB-lite"/>
    </source>
</evidence>
<dbReference type="AlphaFoldDB" id="A0A7J0DK75"/>
<gene>
    <name evidence="3" type="ORF">Acr_00g0049110</name>
</gene>
<dbReference type="Pfam" id="PF02519">
    <property type="entry name" value="Auxin_inducible"/>
    <property type="match status" value="1"/>
</dbReference>
<dbReference type="PANTHER" id="PTHR31374">
    <property type="entry name" value="AUXIN-INDUCED PROTEIN-LIKE-RELATED"/>
    <property type="match status" value="1"/>
</dbReference>
<accession>A0A7J0DK75</accession>
<feature type="region of interest" description="Disordered" evidence="2">
    <location>
        <begin position="181"/>
        <end position="206"/>
    </location>
</feature>
<sequence>MAKLNISDVKEGHFAVIAADDEEVKRFIVPLTYLTHPSFLRVLEQAAYGFDHNGALTVPCRPSELGRILSERWGEERGSRIGVNLAEISLILSERSRLISHVTVHREARDGTSQPVSRSKVHLYTYSHGSRVAERWDVLRPSHSKLHLSLSLHLSIPVHLNSPFSEPTYLSHFLLLSHGGASNSSGRGPGGRRPIRGVIHKRSSGG</sequence>
<evidence type="ECO:0000256" key="1">
    <source>
        <dbReference type="ARBA" id="ARBA00006974"/>
    </source>
</evidence>
<name>A0A7J0DK75_9ERIC</name>
<feature type="compositionally biased region" description="Basic residues" evidence="2">
    <location>
        <begin position="193"/>
        <end position="206"/>
    </location>
</feature>
<dbReference type="GO" id="GO:0009733">
    <property type="term" value="P:response to auxin"/>
    <property type="evidence" value="ECO:0007669"/>
    <property type="project" value="InterPro"/>
</dbReference>